<dbReference type="GO" id="GO:0003676">
    <property type="term" value="F:nucleic acid binding"/>
    <property type="evidence" value="ECO:0007669"/>
    <property type="project" value="InterPro"/>
</dbReference>
<dbReference type="PANTHER" id="PTHR47313">
    <property type="entry name" value="RIBOSOMAL RNA LARGE SUBUNIT METHYLTRANSFERASE K/L"/>
    <property type="match status" value="1"/>
</dbReference>
<evidence type="ECO:0000259" key="6">
    <source>
        <dbReference type="Pfam" id="PF01170"/>
    </source>
</evidence>
<comment type="caution">
    <text evidence="9">The sequence shown here is derived from an EMBL/GenBank/DDBJ whole genome shotgun (WGS) entry which is preliminary data.</text>
</comment>
<dbReference type="NCBIfam" id="NF008748">
    <property type="entry name" value="PRK11783.1"/>
    <property type="match status" value="1"/>
</dbReference>
<proteinExistence type="predicted"/>
<keyword evidence="10" id="KW-1185">Reference proteome</keyword>
<dbReference type="InterPro" id="IPR019614">
    <property type="entry name" value="SAM-dep_methyl-trfase"/>
</dbReference>
<evidence type="ECO:0000256" key="1">
    <source>
        <dbReference type="ARBA" id="ARBA00022490"/>
    </source>
</evidence>
<dbReference type="PROSITE" id="PS00092">
    <property type="entry name" value="N6_MTASE"/>
    <property type="match status" value="1"/>
</dbReference>
<keyword evidence="5" id="KW-0949">S-adenosyl-L-methionine</keyword>
<gene>
    <name evidence="9" type="primary">rlmKL</name>
    <name evidence="9" type="ORF">LL252_08595</name>
</gene>
<dbReference type="InterPro" id="IPR002052">
    <property type="entry name" value="DNA_methylase_N6_adenine_CS"/>
</dbReference>
<dbReference type="InterPro" id="IPR017244">
    <property type="entry name" value="23SrRNA_methyltr_KL"/>
</dbReference>
<dbReference type="InterPro" id="IPR000241">
    <property type="entry name" value="RlmKL-like_Mtase"/>
</dbReference>
<evidence type="ECO:0000256" key="2">
    <source>
        <dbReference type="ARBA" id="ARBA00022552"/>
    </source>
</evidence>
<protein>
    <submittedName>
        <fullName evidence="9">Bifunctional 23S rRNA (Guanine(2069)-N(7))-methyltransferase RlmK/23S rRNA (Guanine(2445)-N(2))-methyltransferase RlmL</fullName>
        <ecNumber evidence="9">2.1.1.173</ecNumber>
        <ecNumber evidence="9">2.1.1.264</ecNumber>
    </submittedName>
</protein>
<dbReference type="InterPro" id="IPR054170">
    <property type="entry name" value="RlmL_1st"/>
</dbReference>
<dbReference type="EC" id="2.1.1.264" evidence="9"/>
<dbReference type="CDD" id="cd02440">
    <property type="entry name" value="AdoMet_MTases"/>
    <property type="match status" value="1"/>
</dbReference>
<dbReference type="Pfam" id="PF10672">
    <property type="entry name" value="Methyltrans_SAM"/>
    <property type="match status" value="1"/>
</dbReference>
<keyword evidence="1" id="KW-0963">Cytoplasm</keyword>
<organism evidence="9 10">
    <name type="scientific">Alloalcanivorax marinus</name>
    <dbReference type="NCBI Taxonomy" id="1177169"/>
    <lineage>
        <taxon>Bacteria</taxon>
        <taxon>Pseudomonadati</taxon>
        <taxon>Pseudomonadota</taxon>
        <taxon>Gammaproteobacteria</taxon>
        <taxon>Oceanospirillales</taxon>
        <taxon>Alcanivoracaceae</taxon>
        <taxon>Alloalcanivorax</taxon>
    </lineage>
</organism>
<reference evidence="9" key="1">
    <citation type="submission" date="2021-10" db="EMBL/GenBank/DDBJ databases">
        <title>The diversity and Nitrogen Metabolism of Culturable Nitrate-Utilizing Bacteria Within the Oxygen Minimum Zone of the Changjiang (Yangtze River)Estuary.</title>
        <authorList>
            <person name="Zhang D."/>
            <person name="Zheng J."/>
            <person name="Liu S."/>
            <person name="He W."/>
        </authorList>
    </citation>
    <scope>NUCLEOTIDE SEQUENCE</scope>
    <source>
        <strain evidence="9">FXH-223</strain>
    </source>
</reference>
<evidence type="ECO:0000256" key="5">
    <source>
        <dbReference type="ARBA" id="ARBA00022691"/>
    </source>
</evidence>
<dbReference type="PIRSF" id="PIRSF037618">
    <property type="entry name" value="RNA_Mtase_bacteria_prd"/>
    <property type="match status" value="1"/>
</dbReference>
<feature type="domain" description="Ribosomal RNA large subunit methyltransferase K/L-like methyltransferase" evidence="6">
    <location>
        <begin position="154"/>
        <end position="348"/>
    </location>
</feature>
<name>A0A9Q3UJZ3_9GAMM</name>
<keyword evidence="2" id="KW-0698">rRNA processing</keyword>
<feature type="domain" description="S-adenosylmethionine-dependent methyltransferase" evidence="7">
    <location>
        <begin position="435"/>
        <end position="659"/>
    </location>
</feature>
<dbReference type="PROSITE" id="PS01261">
    <property type="entry name" value="UPF0020"/>
    <property type="match status" value="1"/>
</dbReference>
<dbReference type="Gene3D" id="3.30.2130.30">
    <property type="match status" value="1"/>
</dbReference>
<dbReference type="Pfam" id="PF22020">
    <property type="entry name" value="RlmL_1st"/>
    <property type="match status" value="1"/>
</dbReference>
<dbReference type="Gene3D" id="3.30.750.80">
    <property type="entry name" value="RNA methyltransferase domain (HRMD) like"/>
    <property type="match status" value="1"/>
</dbReference>
<accession>A0A9Q3UJZ3</accession>
<dbReference type="EMBL" id="JAJGNA010000008">
    <property type="protein sequence ID" value="MCC4308631.1"/>
    <property type="molecule type" value="Genomic_DNA"/>
</dbReference>
<keyword evidence="4 9" id="KW-0808">Transferase</keyword>
<dbReference type="Proteomes" id="UP001108027">
    <property type="component" value="Unassembled WGS sequence"/>
</dbReference>
<dbReference type="InterPro" id="IPR029063">
    <property type="entry name" value="SAM-dependent_MTases_sf"/>
</dbReference>
<dbReference type="GO" id="GO:0070043">
    <property type="term" value="F:rRNA (guanine-N7-)-methyltransferase activity"/>
    <property type="evidence" value="ECO:0007669"/>
    <property type="project" value="TreeGrafter"/>
</dbReference>
<dbReference type="Gene3D" id="3.40.50.150">
    <property type="entry name" value="Vaccinia Virus protein VP39"/>
    <property type="match status" value="2"/>
</dbReference>
<dbReference type="GO" id="GO:0005737">
    <property type="term" value="C:cytoplasm"/>
    <property type="evidence" value="ECO:0007669"/>
    <property type="project" value="InterPro"/>
</dbReference>
<dbReference type="Pfam" id="PF01170">
    <property type="entry name" value="UPF0020"/>
    <property type="match status" value="1"/>
</dbReference>
<feature type="domain" description="RlmL ferredoxin-like" evidence="8">
    <location>
        <begin position="3"/>
        <end position="57"/>
    </location>
</feature>
<keyword evidence="3 9" id="KW-0489">Methyltransferase</keyword>
<dbReference type="InterPro" id="IPR053943">
    <property type="entry name" value="RlmKL-like_Mtase_CS"/>
</dbReference>
<evidence type="ECO:0000259" key="8">
    <source>
        <dbReference type="Pfam" id="PF22020"/>
    </source>
</evidence>
<dbReference type="PANTHER" id="PTHR47313:SF1">
    <property type="entry name" value="RIBOSOMAL RNA LARGE SUBUNIT METHYLTRANSFERASE K_L"/>
    <property type="match status" value="1"/>
</dbReference>
<dbReference type="RefSeq" id="WP_228233762.1">
    <property type="nucleotide sequence ID" value="NZ_JAJGNA010000008.1"/>
</dbReference>
<dbReference type="AlphaFoldDB" id="A0A9Q3UJZ3"/>
<evidence type="ECO:0000313" key="10">
    <source>
        <dbReference type="Proteomes" id="UP001108027"/>
    </source>
</evidence>
<evidence type="ECO:0000256" key="3">
    <source>
        <dbReference type="ARBA" id="ARBA00022603"/>
    </source>
</evidence>
<dbReference type="CDD" id="cd11715">
    <property type="entry name" value="THUMP_AdoMetMT"/>
    <property type="match status" value="1"/>
</dbReference>
<dbReference type="SUPFAM" id="SSF53335">
    <property type="entry name" value="S-adenosyl-L-methionine-dependent methyltransferases"/>
    <property type="match status" value="2"/>
</dbReference>
<sequence length="704" mass="78769">MDFVITCLPGLAPLLADELAELGMTVTDQGQAHVGISGRQQDALRVCLWSRLAERVLLPLAELSVPPEEAPEKLAEAVDWRALVAPGGAVHLSLDHAKGVRGDSRVSGKRLLRALPPDITVSPRESGASALRARLDTDTARLWLDLAGQPLHRRGYRLAGGRAPLRENLAAALLRAGDWHREARPELLMDPFCGSGTVLIEAAWMAAGVAPGALRKDYGFLNWRGCRQALAEEALREAAASLENKAPLPALKGFDADPDALKYARHNAERAGVESAIHLERRELGALRARDFASREGLLVTNPPWGERLDQQEQAGWLYAGLGRLLGEKAPAWRAVLLGAEVTALDRAGMDLEAQWKVRNGALTNFIRLSRPRAPLPQAPLQVGDTPGFELPEPASPLFNRLRKNGKHLRRWIDREDIQAYRLYDRDLPEFNVAVDVYGDQVLVQEFKAPSTVDPDKAAQRRQWAVSATRAALGVHREQVHLRTRERQKGRNQYQKQATQGRFRVVREGQARLLVNLEEYLDTGLFLDHRPMRLRIAEESAGKRFLNLFAYTGAATVQALVGGARRAVTVDTSRRYLDWAGCNLALNGFATDRHPTVRADAMAWLETCHEQFDIVFCDPPTFSNNKDRDDFVVQDQHGELIRRIMKRLEPGGVLYFSCNYRRFELEESLRRWYAVEDLTAWSLPEDFRRGGAIHHCFAIRHAQD</sequence>
<evidence type="ECO:0000313" key="9">
    <source>
        <dbReference type="EMBL" id="MCC4308631.1"/>
    </source>
</evidence>
<evidence type="ECO:0000256" key="4">
    <source>
        <dbReference type="ARBA" id="ARBA00022679"/>
    </source>
</evidence>
<dbReference type="GO" id="GO:0052915">
    <property type="term" value="F:23S rRNA (guanine(2445)-N(2))-methyltransferase activity"/>
    <property type="evidence" value="ECO:0007669"/>
    <property type="project" value="UniProtKB-EC"/>
</dbReference>
<dbReference type="EC" id="2.1.1.173" evidence="9"/>
<evidence type="ECO:0000259" key="7">
    <source>
        <dbReference type="Pfam" id="PF10672"/>
    </source>
</evidence>